<reference evidence="1 2" key="1">
    <citation type="journal article" date="2011" name="BMC Genomics">
        <title>Comparative genomics reveals diversity among xanthomonads infecting tomato and pepper.</title>
        <authorList>
            <person name="Potnis N."/>
            <person name="Krasileva K."/>
            <person name="Chow V."/>
            <person name="Almeida N.F."/>
            <person name="Patil P.B."/>
            <person name="Ryan R.P."/>
            <person name="Sharlach M."/>
            <person name="Behlau F."/>
            <person name="Dow J.M."/>
            <person name="Momol M.T."/>
            <person name="White F.F."/>
            <person name="Preston J.F."/>
            <person name="Vinatzer B.A."/>
            <person name="Koebnik R."/>
            <person name="Setubal J.C."/>
            <person name="Norman D.J."/>
            <person name="Staskawicz B.J."/>
            <person name="Jones J.B."/>
        </authorList>
    </citation>
    <scope>NUCLEOTIDE SEQUENCE [LARGE SCALE GENOMIC DNA]</scope>
    <source>
        <strain evidence="1 2">ATCC 35937</strain>
    </source>
</reference>
<evidence type="ECO:0000313" key="2">
    <source>
        <dbReference type="Proteomes" id="UP000003299"/>
    </source>
</evidence>
<gene>
    <name evidence="1" type="ORF">XVE_1629</name>
</gene>
<organism evidence="1 2">
    <name type="scientific">Xanthomonas vesicatoria ATCC 35937</name>
    <dbReference type="NCBI Taxonomy" id="925775"/>
    <lineage>
        <taxon>Bacteria</taxon>
        <taxon>Pseudomonadati</taxon>
        <taxon>Pseudomonadota</taxon>
        <taxon>Gammaproteobacteria</taxon>
        <taxon>Lysobacterales</taxon>
        <taxon>Lysobacteraceae</taxon>
        <taxon>Xanthomonas</taxon>
    </lineage>
</organism>
<dbReference type="AlphaFoldDB" id="F0BC05"/>
<sequence length="36" mass="4024">MSHCVRRIAANAAWNQFSGATAALLKHSIEELLKVW</sequence>
<proteinExistence type="predicted"/>
<dbReference type="EMBL" id="AEQV01000046">
    <property type="protein sequence ID" value="EGD09988.1"/>
    <property type="molecule type" value="Genomic_DNA"/>
</dbReference>
<protein>
    <submittedName>
        <fullName evidence="1">Uncharacterized protein</fullName>
    </submittedName>
</protein>
<dbReference type="Proteomes" id="UP000003299">
    <property type="component" value="Unassembled WGS sequence"/>
</dbReference>
<evidence type="ECO:0000313" key="1">
    <source>
        <dbReference type="EMBL" id="EGD09988.1"/>
    </source>
</evidence>
<comment type="caution">
    <text evidence="1">The sequence shown here is derived from an EMBL/GenBank/DDBJ whole genome shotgun (WGS) entry which is preliminary data.</text>
</comment>
<accession>F0BC05</accession>
<name>F0BC05_9XANT</name>